<evidence type="ECO:0000256" key="2">
    <source>
        <dbReference type="ARBA" id="ARBA00023002"/>
    </source>
</evidence>
<dbReference type="PRINTS" id="PR00469">
    <property type="entry name" value="PNDRDTASEII"/>
</dbReference>
<dbReference type="Gene3D" id="3.50.50.60">
    <property type="entry name" value="FAD/NAD(P)-binding domain"/>
    <property type="match status" value="2"/>
</dbReference>
<organism evidence="4 5">
    <name type="scientific">Owenweeksia hongkongensis (strain DSM 17368 / CIP 108786 / JCM 12287 / NRRL B-23963 / UST20020801)</name>
    <dbReference type="NCBI Taxonomy" id="926562"/>
    <lineage>
        <taxon>Bacteria</taxon>
        <taxon>Pseudomonadati</taxon>
        <taxon>Bacteroidota</taxon>
        <taxon>Flavobacteriia</taxon>
        <taxon>Flavobacteriales</taxon>
        <taxon>Owenweeksiaceae</taxon>
        <taxon>Owenweeksia</taxon>
    </lineage>
</organism>
<evidence type="ECO:0000259" key="3">
    <source>
        <dbReference type="Pfam" id="PF07992"/>
    </source>
</evidence>
<dbReference type="PRINTS" id="PR00368">
    <property type="entry name" value="FADPNR"/>
</dbReference>
<dbReference type="AlphaFoldDB" id="G8R1A2"/>
<dbReference type="InterPro" id="IPR023753">
    <property type="entry name" value="FAD/NAD-binding_dom"/>
</dbReference>
<dbReference type="SUPFAM" id="SSF51905">
    <property type="entry name" value="FAD/NAD(P)-binding domain"/>
    <property type="match status" value="1"/>
</dbReference>
<evidence type="ECO:0000256" key="1">
    <source>
        <dbReference type="ARBA" id="ARBA00022630"/>
    </source>
</evidence>
<dbReference type="PATRIC" id="fig|926562.3.peg.2903"/>
<gene>
    <name evidence="4" type="ordered locus">Oweho_2887</name>
</gene>
<feature type="domain" description="FAD/NAD(P)-binding" evidence="3">
    <location>
        <begin position="8"/>
        <end position="286"/>
    </location>
</feature>
<sequence>MKELTQFDAIIIGGSYSGLSAAMSLGRALRKVLIMDNGKPCNRTAPHSHNFITQDGKPPRQIANDARAQVEKYSSIQFYNGLATKAEQTTNGFTVETESGKSFHTKKILFATGLKDIMPNIKGFAECWGISIIHCPYCHGYEVRNEPTGIIGNGEAAFHYAWLISNWTKDLTIFTNGKSSFTEEQNQKLKANNLKVIETEIGEIIHSKGQVTYVELKDDKSVKLNAIYHGPSFEQHCKLPQEMGCEITESGHIQVTQFQQTSVEGIFAAGDNSTMMRSLANAVAAGTTAGSFINNELTQAEF</sequence>
<accession>G8R1A2</accession>
<keyword evidence="5" id="KW-1185">Reference proteome</keyword>
<proteinExistence type="predicted"/>
<dbReference type="EMBL" id="CP003156">
    <property type="protein sequence ID" value="AEV33845.1"/>
    <property type="molecule type" value="Genomic_DNA"/>
</dbReference>
<dbReference type="RefSeq" id="WP_014203194.1">
    <property type="nucleotide sequence ID" value="NC_016599.1"/>
</dbReference>
<evidence type="ECO:0000313" key="5">
    <source>
        <dbReference type="Proteomes" id="UP000005631"/>
    </source>
</evidence>
<dbReference type="Pfam" id="PF07992">
    <property type="entry name" value="Pyr_redox_2"/>
    <property type="match status" value="1"/>
</dbReference>
<dbReference type="STRING" id="926562.Oweho_2887"/>
<dbReference type="KEGG" id="oho:Oweho_2887"/>
<dbReference type="Proteomes" id="UP000005631">
    <property type="component" value="Chromosome"/>
</dbReference>
<dbReference type="eggNOG" id="COG0492">
    <property type="taxonomic scope" value="Bacteria"/>
</dbReference>
<dbReference type="InterPro" id="IPR036188">
    <property type="entry name" value="FAD/NAD-bd_sf"/>
</dbReference>
<name>G8R1A2_OWEHD</name>
<protein>
    <submittedName>
        <fullName evidence="4">Thioredoxin reductase</fullName>
    </submittedName>
</protein>
<reference evidence="4 5" key="1">
    <citation type="journal article" date="2012" name="Stand. Genomic Sci.">
        <title>Genome sequence of the orange-pigmented seawater bacterium Owenweeksia hongkongensis type strain (UST20020801(T)).</title>
        <authorList>
            <person name="Riedel T."/>
            <person name="Held B."/>
            <person name="Nolan M."/>
            <person name="Lucas S."/>
            <person name="Lapidus A."/>
            <person name="Tice H."/>
            <person name="Del Rio T.G."/>
            <person name="Cheng J.F."/>
            <person name="Han C."/>
            <person name="Tapia R."/>
            <person name="Goodwin L.A."/>
            <person name="Pitluck S."/>
            <person name="Liolios K."/>
            <person name="Mavromatis K."/>
            <person name="Pagani I."/>
            <person name="Ivanova N."/>
            <person name="Mikhailova N."/>
            <person name="Pati A."/>
            <person name="Chen A."/>
            <person name="Palaniappan K."/>
            <person name="Rohde M."/>
            <person name="Tindall B.J."/>
            <person name="Detter J.C."/>
            <person name="Goker M."/>
            <person name="Woyke T."/>
            <person name="Bristow J."/>
            <person name="Eisen J.A."/>
            <person name="Markowitz V."/>
            <person name="Hugenholtz P."/>
            <person name="Klenk H.P."/>
            <person name="Kyrpides N.C."/>
        </authorList>
    </citation>
    <scope>NUCLEOTIDE SEQUENCE</scope>
    <source>
        <strain evidence="5">DSM 17368 / JCM 12287 / NRRL B-23963</strain>
    </source>
</reference>
<evidence type="ECO:0000313" key="4">
    <source>
        <dbReference type="EMBL" id="AEV33845.1"/>
    </source>
</evidence>
<dbReference type="GO" id="GO:0016491">
    <property type="term" value="F:oxidoreductase activity"/>
    <property type="evidence" value="ECO:0007669"/>
    <property type="project" value="UniProtKB-KW"/>
</dbReference>
<dbReference type="HOGENOM" id="CLU_031864_5_0_10"/>
<dbReference type="InterPro" id="IPR050097">
    <property type="entry name" value="Ferredoxin-NADP_redctase_2"/>
</dbReference>
<dbReference type="PANTHER" id="PTHR48105">
    <property type="entry name" value="THIOREDOXIN REDUCTASE 1-RELATED-RELATED"/>
    <property type="match status" value="1"/>
</dbReference>
<keyword evidence="1" id="KW-0285">Flavoprotein</keyword>
<keyword evidence="2" id="KW-0560">Oxidoreductase</keyword>
<dbReference type="OrthoDB" id="9806179at2"/>